<organism evidence="1 2">
    <name type="scientific">Psychrobacter nivimaris</name>
    <dbReference type="NCBI Taxonomy" id="281738"/>
    <lineage>
        <taxon>Bacteria</taxon>
        <taxon>Pseudomonadati</taxon>
        <taxon>Pseudomonadota</taxon>
        <taxon>Gammaproteobacteria</taxon>
        <taxon>Moraxellales</taxon>
        <taxon>Moraxellaceae</taxon>
        <taxon>Psychrobacter</taxon>
    </lineage>
</organism>
<dbReference type="EMBL" id="VZIZ01000038">
    <property type="protein sequence ID" value="KAF0567668.1"/>
    <property type="molecule type" value="Genomic_DNA"/>
</dbReference>
<reference evidence="1 2" key="1">
    <citation type="submission" date="2019-09" db="EMBL/GenBank/DDBJ databases">
        <title>Draft genome sequence of Psychrobacter nivimaris LAMA 639, in search for biotechnological relevant genes.</title>
        <authorList>
            <person name="Lima A.O.S."/>
            <person name="Staloch B.E.K."/>
            <person name="Freitas R.C."/>
            <person name="Niero H."/>
            <person name="Silva M.A.C."/>
        </authorList>
    </citation>
    <scope>NUCLEOTIDE SEQUENCE [LARGE SCALE GENOMIC DNA]</scope>
    <source>
        <strain evidence="1 2">LAMA 639</strain>
    </source>
</reference>
<accession>A0A6N7BTM3</accession>
<name>A0A6N7BTM3_9GAMM</name>
<sequence>MKTKLEYQSDITEINKLICERYWLREGDKRSGFIYTCKEIGQEFNIKHQDIPSIVKINAHLVVLDCQCIDCGKTKICYTRSQLTRLDTIRWRCDDCWEALQKRRDQEYLEYRLEQKYLEEERRHAVLKYVNDYRGTQLAEVPSVTELNEIDRLLLAATVKSLGADNLRNTVSLRDNLSLPLSPFSKLDEEILYHLFNRNLLILAPEHSYKYVTINEEKELEIDFYQAIFEFAYSIENLTEILINAKSKKNTSALVADSQFKSWCEKLQLGECLSYLITRSRLNYLAPPIGDKLISILRACLAECSVSTMHYVIWKSVENAAAYVQKPGITRRHASNSISGNIERVFSKISSGSWHTNKSFRDASHPQSAMAKVFFDYVFGIDDGGFYHTLDELFSPYRSQKDLEQISYATLGGVQNTDYSITVSYLKLT</sequence>
<dbReference type="Proteomes" id="UP000471465">
    <property type="component" value="Unassembled WGS sequence"/>
</dbReference>
<evidence type="ECO:0000313" key="1">
    <source>
        <dbReference type="EMBL" id="KAF0567668.1"/>
    </source>
</evidence>
<proteinExistence type="predicted"/>
<evidence type="ECO:0000313" key="2">
    <source>
        <dbReference type="Proteomes" id="UP000471465"/>
    </source>
</evidence>
<gene>
    <name evidence="1" type="ORF">FQV37_1898</name>
</gene>
<dbReference type="AlphaFoldDB" id="A0A6N7BTM3"/>
<keyword evidence="2" id="KW-1185">Reference proteome</keyword>
<dbReference type="RefSeq" id="WP_160023432.1">
    <property type="nucleotide sequence ID" value="NZ_VZIZ01000038.1"/>
</dbReference>
<comment type="caution">
    <text evidence="1">The sequence shown here is derived from an EMBL/GenBank/DDBJ whole genome shotgun (WGS) entry which is preliminary data.</text>
</comment>
<protein>
    <submittedName>
        <fullName evidence="1">Uncharacterized protein</fullName>
    </submittedName>
</protein>